<dbReference type="EMBL" id="FLQU01000451">
    <property type="protein sequence ID" value="SBS85806.1"/>
    <property type="molecule type" value="Genomic_DNA"/>
</dbReference>
<evidence type="ECO:0000256" key="1">
    <source>
        <dbReference type="ARBA" id="ARBA00022574"/>
    </source>
</evidence>
<accession>A0A1A8W2C0</accession>
<name>A0A1A8W2C0_PLAOA</name>
<proteinExistence type="predicted"/>
<dbReference type="AlphaFoldDB" id="A0A1A8W2C0"/>
<dbReference type="Proteomes" id="UP000078560">
    <property type="component" value="Unassembled WGS sequence"/>
</dbReference>
<organism evidence="4 5">
    <name type="scientific">Plasmodium ovale curtisi</name>
    <dbReference type="NCBI Taxonomy" id="864141"/>
    <lineage>
        <taxon>Eukaryota</taxon>
        <taxon>Sar</taxon>
        <taxon>Alveolata</taxon>
        <taxon>Apicomplexa</taxon>
        <taxon>Aconoidasida</taxon>
        <taxon>Haemosporida</taxon>
        <taxon>Plasmodiidae</taxon>
        <taxon>Plasmodium</taxon>
        <taxon>Plasmodium (Plasmodium)</taxon>
    </lineage>
</organism>
<evidence type="ECO:0000256" key="2">
    <source>
        <dbReference type="ARBA" id="ARBA00022737"/>
    </source>
</evidence>
<evidence type="ECO:0000313" key="4">
    <source>
        <dbReference type="EMBL" id="SBS85806.1"/>
    </source>
</evidence>
<gene>
    <name evidence="4" type="ORF">POVCU2_0033510</name>
</gene>
<reference evidence="5" key="1">
    <citation type="submission" date="2016-05" db="EMBL/GenBank/DDBJ databases">
        <authorList>
            <person name="Naeem Raeece"/>
        </authorList>
    </citation>
    <scope>NUCLEOTIDE SEQUENCE [LARGE SCALE GENOMIC DNA]</scope>
</reference>
<dbReference type="InterPro" id="IPR036322">
    <property type="entry name" value="WD40_repeat_dom_sf"/>
</dbReference>
<keyword evidence="2" id="KW-0677">Repeat</keyword>
<sequence>MFYAYVLKAVNEDSGKESNEAPSHHANQIAKRISGATTNSCVPSFSSKGRKLYQNDKHHFESFLYFHYFTSYPPSVPMNIQNSPQIIEHINYPLDNTIYDVKWVDGKSDIIAGETERERERERERKREREKNKGSFDGRILLYDINNMSKEYYTIKKHTKLINKIDCKSHKNNNLIVSGSRDGSVKIFDIRTNREVVSLQPPKGSTYTPDCWCVATGNNHIEENPLCGERQENMNICAGYDNGDIKFFDIKTMTLEYEVNVNNGVCSISYDRKDTQKNKLICSTLEGNIYIFNLDVYSEETGYAYSKDQIISGAYISQKNRDIFAALGGDGNVKMSDSSEKMGEASKEAKRKPKNDFANTIMCERNLRGIVGELNKLNHLNVSTQPIISFDWHRDKLGLCVFASLDQTLRVYIITKLNLC</sequence>
<keyword evidence="1 3" id="KW-0853">WD repeat</keyword>
<dbReference type="InterPro" id="IPR015943">
    <property type="entry name" value="WD40/YVTN_repeat-like_dom_sf"/>
</dbReference>
<evidence type="ECO:0000256" key="3">
    <source>
        <dbReference type="PROSITE-ProRule" id="PRU00221"/>
    </source>
</evidence>
<protein>
    <submittedName>
        <fullName evidence="4">WD repeat-containing protein 92, putative (WDR92)</fullName>
    </submittedName>
</protein>
<dbReference type="PROSITE" id="PS50082">
    <property type="entry name" value="WD_REPEATS_2"/>
    <property type="match status" value="1"/>
</dbReference>
<dbReference type="Gene3D" id="2.130.10.10">
    <property type="entry name" value="YVTN repeat-like/Quinoprotein amine dehydrogenase"/>
    <property type="match status" value="1"/>
</dbReference>
<evidence type="ECO:0000313" key="5">
    <source>
        <dbReference type="Proteomes" id="UP000078560"/>
    </source>
</evidence>
<dbReference type="InterPro" id="IPR001680">
    <property type="entry name" value="WD40_rpt"/>
</dbReference>
<dbReference type="PANTHER" id="PTHR10971">
    <property type="entry name" value="MRNA EXPORT FACTOR AND BUB3"/>
    <property type="match status" value="1"/>
</dbReference>
<dbReference type="SMART" id="SM00320">
    <property type="entry name" value="WD40"/>
    <property type="match status" value="3"/>
</dbReference>
<dbReference type="SUPFAM" id="SSF50978">
    <property type="entry name" value="WD40 repeat-like"/>
    <property type="match status" value="1"/>
</dbReference>
<dbReference type="Pfam" id="PF00400">
    <property type="entry name" value="WD40"/>
    <property type="match status" value="1"/>
</dbReference>
<feature type="repeat" description="WD" evidence="3">
    <location>
        <begin position="155"/>
        <end position="198"/>
    </location>
</feature>